<organism evidence="1 2">
    <name type="scientific">Paenibacillus riograndensis SBR5</name>
    <dbReference type="NCBI Taxonomy" id="1073571"/>
    <lineage>
        <taxon>Bacteria</taxon>
        <taxon>Bacillati</taxon>
        <taxon>Bacillota</taxon>
        <taxon>Bacilli</taxon>
        <taxon>Bacillales</taxon>
        <taxon>Paenibacillaceae</taxon>
        <taxon>Paenibacillus</taxon>
        <taxon>Paenibacillus sonchi group</taxon>
    </lineage>
</organism>
<sequence length="232" mass="25169">MNISSSAIHSGALVNSTAQNNRITSTSSGSANFNLMLSKAATADTAALIAQQYGLSVGVESIPKNEQEIVSRGSRGNLQDVVIAPDIVEQMKTDSKLAEKIKGYIDHYANVDLPAFAQMDAMYGVTNVGSSLIIHEDGTKTVWSASVTSPEEVEKGRKIEAEKQKEKAEERERLEALHVPNQTMTAALGNLPYSKHTPPGNTGDLALYQGISSQEWLHQRSLFISKKRNELV</sequence>
<gene>
    <name evidence="1" type="ORF">PRIO_5710</name>
</gene>
<name>A0A0E4HF08_9BACL</name>
<dbReference type="EMBL" id="LN831776">
    <property type="protein sequence ID" value="CQR58097.1"/>
    <property type="molecule type" value="Genomic_DNA"/>
</dbReference>
<dbReference type="KEGG" id="pri:PRIO_5710"/>
<reference evidence="2" key="1">
    <citation type="submission" date="2015-03" db="EMBL/GenBank/DDBJ databases">
        <authorList>
            <person name="Wibberg D."/>
        </authorList>
    </citation>
    <scope>NUCLEOTIDE SEQUENCE [LARGE SCALE GENOMIC DNA]</scope>
</reference>
<dbReference type="AlphaFoldDB" id="A0A0E4HF08"/>
<dbReference type="HOGENOM" id="CLU_102924_0_0_9"/>
<dbReference type="Proteomes" id="UP000033163">
    <property type="component" value="Chromosome I"/>
</dbReference>
<dbReference type="RefSeq" id="WP_141639034.1">
    <property type="nucleotide sequence ID" value="NZ_AGBD01000031.1"/>
</dbReference>
<evidence type="ECO:0000313" key="2">
    <source>
        <dbReference type="Proteomes" id="UP000033163"/>
    </source>
</evidence>
<proteinExistence type="predicted"/>
<accession>A0A0E4HF08</accession>
<dbReference type="Pfam" id="PF19498">
    <property type="entry name" value="DUF6033"/>
    <property type="match status" value="1"/>
</dbReference>
<dbReference type="PATRIC" id="fig|1073571.4.peg.6132"/>
<protein>
    <submittedName>
        <fullName evidence="1">Uncharacterized protein</fullName>
    </submittedName>
</protein>
<evidence type="ECO:0000313" key="1">
    <source>
        <dbReference type="EMBL" id="CQR58097.1"/>
    </source>
</evidence>
<dbReference type="InterPro" id="IPR046097">
    <property type="entry name" value="DUF6033"/>
</dbReference>